<dbReference type="GO" id="GO:0008685">
    <property type="term" value="F:2-C-methyl-D-erythritol 2,4-cyclodiphosphate synthase activity"/>
    <property type="evidence" value="ECO:0007669"/>
    <property type="project" value="UniProtKB-UniRule"/>
</dbReference>
<dbReference type="GO" id="GO:0046872">
    <property type="term" value="F:metal ion binding"/>
    <property type="evidence" value="ECO:0007669"/>
    <property type="project" value="UniProtKB-KW"/>
</dbReference>
<dbReference type="UniPathway" id="UPA00056">
    <property type="reaction ID" value="UER00093"/>
</dbReference>
<evidence type="ECO:0000256" key="11">
    <source>
        <dbReference type="ARBA" id="ARBA00023229"/>
    </source>
</evidence>
<evidence type="ECO:0000259" key="15">
    <source>
        <dbReference type="Pfam" id="PF02542"/>
    </source>
</evidence>
<dbReference type="FunFam" id="3.90.550.10:FF:000003">
    <property type="entry name" value="2-C-methyl-D-erythritol 4-phosphate cytidylyltransferase"/>
    <property type="match status" value="1"/>
</dbReference>
<dbReference type="PANTHER" id="PTHR43181">
    <property type="entry name" value="2-C-METHYL-D-ERYTHRITOL 2,4-CYCLODIPHOSPHATE SYNTHASE, CHLOROPLASTIC"/>
    <property type="match status" value="1"/>
</dbReference>
<feature type="site" description="Transition state stabilizer" evidence="14">
    <location>
        <position position="29"/>
    </location>
</feature>
<dbReference type="HAMAP" id="MF_00108">
    <property type="entry name" value="IspD"/>
    <property type="match status" value="1"/>
</dbReference>
<feature type="binding site" evidence="14">
    <location>
        <begin position="363"/>
        <end position="366"/>
    </location>
    <ligand>
        <name>4-CDP-2-C-methyl-D-erythritol 2-phosphate</name>
        <dbReference type="ChEBI" id="CHEBI:57919"/>
    </ligand>
</feature>
<feature type="binding site" evidence="14">
    <location>
        <begin position="265"/>
        <end position="266"/>
    </location>
    <ligand>
        <name>4-CDP-2-C-methyl-D-erythritol 2-phosphate</name>
        <dbReference type="ChEBI" id="CHEBI:57919"/>
    </ligand>
</feature>
<comment type="similarity">
    <text evidence="14">In the C-terminal section; belongs to the IspF family.</text>
</comment>
<evidence type="ECO:0000256" key="9">
    <source>
        <dbReference type="ARBA" id="ARBA00022695"/>
    </source>
</evidence>
<evidence type="ECO:0000256" key="10">
    <source>
        <dbReference type="ARBA" id="ARBA00022723"/>
    </source>
</evidence>
<dbReference type="NCBIfam" id="TIGR00151">
    <property type="entry name" value="ispF"/>
    <property type="match status" value="1"/>
</dbReference>
<dbReference type="HAMAP" id="MF_00107">
    <property type="entry name" value="IspF"/>
    <property type="match status" value="1"/>
</dbReference>
<comment type="pathway">
    <text evidence="5 14">Isoprenoid biosynthesis; isopentenyl diphosphate biosynthesis via DXP pathway; isopentenyl diphosphate from 1-deoxy-D-xylulose 5-phosphate: step 2/6.</text>
</comment>
<evidence type="ECO:0000256" key="8">
    <source>
        <dbReference type="ARBA" id="ARBA00022679"/>
    </source>
</evidence>
<dbReference type="InterPro" id="IPR034683">
    <property type="entry name" value="IspD/TarI"/>
</dbReference>
<proteinExistence type="inferred from homology"/>
<evidence type="ECO:0000256" key="13">
    <source>
        <dbReference type="ARBA" id="ARBA00023268"/>
    </source>
</evidence>
<comment type="cofactor">
    <cofactor evidence="3 14">
        <name>a divalent metal cation</name>
        <dbReference type="ChEBI" id="CHEBI:60240"/>
    </cofactor>
</comment>
<dbReference type="SUPFAM" id="SSF53448">
    <property type="entry name" value="Nucleotide-diphospho-sugar transferases"/>
    <property type="match status" value="1"/>
</dbReference>
<dbReference type="Pfam" id="PF01128">
    <property type="entry name" value="IspD"/>
    <property type="match status" value="1"/>
</dbReference>
<evidence type="ECO:0000256" key="5">
    <source>
        <dbReference type="ARBA" id="ARBA00004787"/>
    </source>
</evidence>
<evidence type="ECO:0000313" key="17">
    <source>
        <dbReference type="Proteomes" id="UP000581135"/>
    </source>
</evidence>
<dbReference type="Gene3D" id="3.30.1330.50">
    <property type="entry name" value="2-C-methyl-D-erythritol 2,4-cyclodiphosphate synthase"/>
    <property type="match status" value="1"/>
</dbReference>
<dbReference type="Gene3D" id="3.90.550.10">
    <property type="entry name" value="Spore Coat Polysaccharide Biosynthesis Protein SpsA, Chain A"/>
    <property type="match status" value="1"/>
</dbReference>
<feature type="binding site" evidence="14">
    <location>
        <position position="239"/>
    </location>
    <ligand>
        <name>a divalent metal cation</name>
        <dbReference type="ChEBI" id="CHEBI:60240"/>
    </ligand>
</feature>
<feature type="binding site" evidence="14">
    <location>
        <position position="370"/>
    </location>
    <ligand>
        <name>4-CDP-2-C-methyl-D-erythritol 2-phosphate</name>
        <dbReference type="ChEBI" id="CHEBI:57919"/>
    </ligand>
</feature>
<dbReference type="PROSITE" id="PS01350">
    <property type="entry name" value="ISPF"/>
    <property type="match status" value="1"/>
</dbReference>
<dbReference type="CDD" id="cd02516">
    <property type="entry name" value="CDP-ME_synthetase"/>
    <property type="match status" value="1"/>
</dbReference>
<accession>A0A839SV68</accession>
<dbReference type="InterPro" id="IPR001228">
    <property type="entry name" value="IspD"/>
</dbReference>
<dbReference type="CDD" id="cd00554">
    <property type="entry name" value="MECDP_synthase"/>
    <property type="match status" value="1"/>
</dbReference>
<feature type="binding site" evidence="14">
    <location>
        <position position="241"/>
    </location>
    <ligand>
        <name>a divalent metal cation</name>
        <dbReference type="ChEBI" id="CHEBI:60240"/>
    </ligand>
</feature>
<comment type="catalytic activity">
    <reaction evidence="1 14">
        <text>4-CDP-2-C-methyl-D-erythritol 2-phosphate = 2-C-methyl-D-erythritol 2,4-cyclic diphosphate + CMP</text>
        <dbReference type="Rhea" id="RHEA:23864"/>
        <dbReference type="ChEBI" id="CHEBI:57919"/>
        <dbReference type="ChEBI" id="CHEBI:58483"/>
        <dbReference type="ChEBI" id="CHEBI:60377"/>
        <dbReference type="EC" id="4.6.1.12"/>
    </reaction>
</comment>
<dbReference type="GO" id="GO:0016114">
    <property type="term" value="P:terpenoid biosynthetic process"/>
    <property type="evidence" value="ECO:0007669"/>
    <property type="project" value="InterPro"/>
</dbReference>
<keyword evidence="13 14" id="KW-0511">Multifunctional enzyme</keyword>
<dbReference type="SUPFAM" id="SSF69765">
    <property type="entry name" value="IpsF-like"/>
    <property type="match status" value="1"/>
</dbReference>
<comment type="function">
    <text evidence="14">Bifunctional enzyme that catalyzes the formation of 4-diphosphocytidyl-2-C-methyl-D-erythritol from CTP and 2-C-methyl-D-erythritol 4-phosphate (MEP) (IspD), and catalyzes the conversion of 4-diphosphocytidyl-2-C-methyl-D-erythritol 2-phosphate (CDP-ME2P) to 2-C-methyl-D-erythritol 2,4-cyclodiphosphate (ME-CPP) with a corresponding release of cytidine 5-monophosphate (CMP) (IspF).</text>
</comment>
<keyword evidence="12 14" id="KW-0456">Lyase</keyword>
<dbReference type="InterPro" id="IPR036571">
    <property type="entry name" value="MECDP_synthase_sf"/>
</dbReference>
<evidence type="ECO:0000256" key="6">
    <source>
        <dbReference type="ARBA" id="ARBA00008480"/>
    </source>
</evidence>
<feature type="domain" description="2-C-methyl-D-erythritol 2,4-cyclodiphosphate synthase" evidence="15">
    <location>
        <begin position="233"/>
        <end position="385"/>
    </location>
</feature>
<dbReference type="NCBIfam" id="TIGR00453">
    <property type="entry name" value="ispD"/>
    <property type="match status" value="1"/>
</dbReference>
<dbReference type="EMBL" id="JACHXA010000005">
    <property type="protein sequence ID" value="MBB3065919.1"/>
    <property type="molecule type" value="Genomic_DNA"/>
</dbReference>
<feature type="region of interest" description="2-C-methyl-D-erythritol 2,4-cyclodiphosphate synthase" evidence="14">
    <location>
        <begin position="233"/>
        <end position="393"/>
    </location>
</feature>
<comment type="caution">
    <text evidence="14">Lacks conserved residue(s) required for the propagation of feature annotation.</text>
</comment>
<keyword evidence="9 14" id="KW-0548">Nucleotidyltransferase</keyword>
<sequence>MGQNVPKGGTIALVVAAGRGTRAGGDVPKQYQPLGGRPSLLYCLETLVNHQAIDAVRVVIGPDDSSIYNASVPNIALLDPIVGGAERQESVRLGLESLVALEPRRVIIHDGARPFINPGLIDCLLQSLDSFNGAIPTIPVIDTLKRGDGALCRETVHREGLYRAQTPQAFQFQEILDAHQSCRGQTLTDDAAVAEAHGITVAMVAGDEDNMKLTESRDFIRAEKLLRAAFETRSGQGFDVHRLAPGSGIMLCGVNIPCDLSLIGHSDADVGLHAVVDAVLGALAEGDIGSHFPPSEARWRGADSSLFVKEAVRLMTTRHARLLHLDVTLICERPKVGPYREAMRDRLAGLFGVLPQRISVKATTTEQLGFTGRGEGIAAQALATLHGPVRESL</sequence>
<feature type="binding site" evidence="14">
    <location>
        <position position="373"/>
    </location>
    <ligand>
        <name>4-CDP-2-C-methyl-D-erythritol 2-phosphate</name>
        <dbReference type="ChEBI" id="CHEBI:57919"/>
    </ligand>
</feature>
<evidence type="ECO:0000256" key="7">
    <source>
        <dbReference type="ARBA" id="ARBA00009789"/>
    </source>
</evidence>
<dbReference type="RefSeq" id="WP_183416731.1">
    <property type="nucleotide sequence ID" value="NZ_JACHXA010000005.1"/>
</dbReference>
<comment type="pathway">
    <text evidence="4 14">Isoprenoid biosynthesis; isopentenyl diphosphate biosynthesis via DXP pathway; isopentenyl diphosphate from 1-deoxy-D-xylulose 5-phosphate: step 4/6.</text>
</comment>
<dbReference type="GO" id="GO:0050518">
    <property type="term" value="F:2-C-methyl-D-erythritol 4-phosphate cytidylyltransferase activity"/>
    <property type="evidence" value="ECO:0007669"/>
    <property type="project" value="UniProtKB-UniRule"/>
</dbReference>
<dbReference type="InterPro" id="IPR029044">
    <property type="entry name" value="Nucleotide-diphossugar_trans"/>
</dbReference>
<protein>
    <recommendedName>
        <fullName evidence="14">Bifunctional enzyme IspD/IspF</fullName>
    </recommendedName>
    <domain>
        <recommendedName>
            <fullName evidence="14">2-C-methyl-D-erythritol 4-phosphate cytidylyltransferase</fullName>
            <ecNumber evidence="14">2.7.7.60</ecNumber>
        </recommendedName>
        <alternativeName>
            <fullName evidence="14">4-diphosphocytidyl-2C-methyl-D-erythritol synthase</fullName>
        </alternativeName>
        <alternativeName>
            <fullName evidence="14">MEP cytidylyltransferase</fullName>
            <shortName evidence="14">MCT</shortName>
        </alternativeName>
    </domain>
    <domain>
        <recommendedName>
            <fullName evidence="14">2-C-methyl-D-erythritol 2,4-cyclodiphosphate synthase</fullName>
            <shortName evidence="14">MECDP-synthase</shortName>
            <shortName evidence="14">MECPP-synthase</shortName>
            <shortName evidence="14">MECPS</shortName>
            <ecNumber evidence="14">4.6.1.12</ecNumber>
        </recommendedName>
    </domain>
</protein>
<evidence type="ECO:0000256" key="1">
    <source>
        <dbReference type="ARBA" id="ARBA00000200"/>
    </source>
</evidence>
<feature type="site" description="Positions MEP for the nucleophilic attack" evidence="14">
    <location>
        <position position="212"/>
    </location>
</feature>
<dbReference type="AlphaFoldDB" id="A0A839SV68"/>
<gene>
    <name evidence="14" type="primary">ispDF</name>
    <name evidence="16" type="ORF">FHR98_002215</name>
</gene>
<evidence type="ECO:0000256" key="12">
    <source>
        <dbReference type="ARBA" id="ARBA00023239"/>
    </source>
</evidence>
<feature type="binding site" evidence="14">
    <location>
        <begin position="239"/>
        <end position="241"/>
    </location>
    <ligand>
        <name>4-CDP-2-C-methyl-D-erythritol 2-phosphate</name>
        <dbReference type="ChEBI" id="CHEBI:57919"/>
    </ligand>
</feature>
<evidence type="ECO:0000256" key="3">
    <source>
        <dbReference type="ARBA" id="ARBA00001968"/>
    </source>
</evidence>
<reference evidence="16 17" key="1">
    <citation type="submission" date="2020-08" db="EMBL/GenBank/DDBJ databases">
        <title>Genomic Encyclopedia of Type Strains, Phase III (KMG-III): the genomes of soil and plant-associated and newly described type strains.</title>
        <authorList>
            <person name="Whitman W."/>
        </authorList>
    </citation>
    <scope>NUCLEOTIDE SEQUENCE [LARGE SCALE GENOMIC DNA]</scope>
    <source>
        <strain evidence="16 17">CECT 8803</strain>
    </source>
</reference>
<feature type="region of interest" description="2-C-methyl-D-erythritol 4-phosphate cytidylyltransferase" evidence="14">
    <location>
        <begin position="1"/>
        <end position="232"/>
    </location>
</feature>
<comment type="similarity">
    <text evidence="7">Belongs to the IspD/TarI cytidylyltransferase family. IspD subfamily.</text>
</comment>
<evidence type="ECO:0000256" key="14">
    <source>
        <dbReference type="HAMAP-Rule" id="MF_01520"/>
    </source>
</evidence>
<keyword evidence="11 14" id="KW-0414">Isoprene biosynthesis</keyword>
<dbReference type="Pfam" id="PF02542">
    <property type="entry name" value="YgbB"/>
    <property type="match status" value="1"/>
</dbReference>
<feature type="site" description="Transition state stabilizer" evidence="14">
    <location>
        <position position="22"/>
    </location>
</feature>
<comment type="caution">
    <text evidence="16">The sequence shown here is derived from an EMBL/GenBank/DDBJ whole genome shotgun (WGS) entry which is preliminary data.</text>
</comment>
<keyword evidence="17" id="KW-1185">Reference proteome</keyword>
<keyword evidence="10 14" id="KW-0479">Metal-binding</keyword>
<evidence type="ECO:0000256" key="4">
    <source>
        <dbReference type="ARBA" id="ARBA00004709"/>
    </source>
</evidence>
<dbReference type="InterPro" id="IPR026596">
    <property type="entry name" value="IspD/F"/>
</dbReference>
<dbReference type="PROSITE" id="PS01295">
    <property type="entry name" value="ISPD"/>
    <property type="match status" value="1"/>
</dbReference>
<comment type="similarity">
    <text evidence="6">Belongs to the IspF family.</text>
</comment>
<dbReference type="InterPro" id="IPR018294">
    <property type="entry name" value="ISPD_synthase_CS"/>
</dbReference>
<dbReference type="GO" id="GO:0019288">
    <property type="term" value="P:isopentenyl diphosphate biosynthetic process, methylerythritol 4-phosphate pathway"/>
    <property type="evidence" value="ECO:0007669"/>
    <property type="project" value="UniProtKB-UniRule"/>
</dbReference>
<feature type="site" description="Transition state stabilizer" evidence="14">
    <location>
        <position position="265"/>
    </location>
</feature>
<dbReference type="HAMAP" id="MF_01520">
    <property type="entry name" value="IspDF"/>
    <property type="match status" value="1"/>
</dbReference>
<keyword evidence="8 14" id="KW-0808">Transferase</keyword>
<name>A0A839SV68_9PROT</name>
<organism evidence="16 17">
    <name type="scientific">Limibacillus halophilus</name>
    <dbReference type="NCBI Taxonomy" id="1579333"/>
    <lineage>
        <taxon>Bacteria</taxon>
        <taxon>Pseudomonadati</taxon>
        <taxon>Pseudomonadota</taxon>
        <taxon>Alphaproteobacteria</taxon>
        <taxon>Rhodospirillales</taxon>
        <taxon>Rhodovibrionaceae</taxon>
        <taxon>Limibacillus</taxon>
    </lineage>
</organism>
<feature type="site" description="Transition state stabilizer" evidence="14">
    <location>
        <position position="364"/>
    </location>
</feature>
<dbReference type="EC" id="2.7.7.60" evidence="14"/>
<feature type="binding site" evidence="14">
    <location>
        <position position="273"/>
    </location>
    <ligand>
        <name>a divalent metal cation</name>
        <dbReference type="ChEBI" id="CHEBI:60240"/>
    </ligand>
</feature>
<evidence type="ECO:0000313" key="16">
    <source>
        <dbReference type="EMBL" id="MBB3065919.1"/>
    </source>
</evidence>
<comment type="catalytic activity">
    <reaction evidence="2 14">
        <text>2-C-methyl-D-erythritol 4-phosphate + CTP + H(+) = 4-CDP-2-C-methyl-D-erythritol + diphosphate</text>
        <dbReference type="Rhea" id="RHEA:13429"/>
        <dbReference type="ChEBI" id="CHEBI:15378"/>
        <dbReference type="ChEBI" id="CHEBI:33019"/>
        <dbReference type="ChEBI" id="CHEBI:37563"/>
        <dbReference type="ChEBI" id="CHEBI:57823"/>
        <dbReference type="ChEBI" id="CHEBI:58262"/>
        <dbReference type="EC" id="2.7.7.60"/>
    </reaction>
</comment>
<dbReference type="InterPro" id="IPR003526">
    <property type="entry name" value="MECDP_synthase"/>
</dbReference>
<dbReference type="InterPro" id="IPR020555">
    <property type="entry name" value="MECDP_synthase_CS"/>
</dbReference>
<dbReference type="EC" id="4.6.1.12" evidence="14"/>
<evidence type="ECO:0000256" key="2">
    <source>
        <dbReference type="ARBA" id="ARBA00001282"/>
    </source>
</evidence>
<dbReference type="NCBIfam" id="NF006899">
    <property type="entry name" value="PRK09382.1"/>
    <property type="match status" value="1"/>
</dbReference>
<feature type="site" description="Positions MEP for the nucleophilic attack" evidence="14">
    <location>
        <position position="158"/>
    </location>
</feature>
<dbReference type="Proteomes" id="UP000581135">
    <property type="component" value="Unassembled WGS sequence"/>
</dbReference>
<dbReference type="PANTHER" id="PTHR43181:SF1">
    <property type="entry name" value="2-C-METHYL-D-ERYTHRITOL 2,4-CYCLODIPHOSPHATE SYNTHASE, CHLOROPLASTIC"/>
    <property type="match status" value="1"/>
</dbReference>
<comment type="similarity">
    <text evidence="14">In the N-terminal section; belongs to the IspD/TarI cytidylyltransferase family. IspD subfamily.</text>
</comment>
<feature type="binding site" evidence="14">
    <location>
        <begin position="287"/>
        <end position="289"/>
    </location>
    <ligand>
        <name>4-CDP-2-C-methyl-D-erythritol 2-phosphate</name>
        <dbReference type="ChEBI" id="CHEBI:57919"/>
    </ligand>
</feature>